<evidence type="ECO:0000313" key="6">
    <source>
        <dbReference type="Proteomes" id="UP000215633"/>
    </source>
</evidence>
<dbReference type="InterPro" id="IPR010982">
    <property type="entry name" value="Lambda_DNA-bd_dom_sf"/>
</dbReference>
<protein>
    <submittedName>
        <fullName evidence="5">LacI family transcriptional regulator</fullName>
    </submittedName>
</protein>
<proteinExistence type="predicted"/>
<evidence type="ECO:0000259" key="4">
    <source>
        <dbReference type="PROSITE" id="PS50932"/>
    </source>
</evidence>
<keyword evidence="2" id="KW-0238">DNA-binding</keyword>
<dbReference type="PROSITE" id="PS50932">
    <property type="entry name" value="HTH_LACI_2"/>
    <property type="match status" value="1"/>
</dbReference>
<dbReference type="Pfam" id="PF00356">
    <property type="entry name" value="LacI"/>
    <property type="match status" value="1"/>
</dbReference>
<feature type="domain" description="HTH lacI-type" evidence="4">
    <location>
        <begin position="9"/>
        <end position="63"/>
    </location>
</feature>
<dbReference type="Gene3D" id="3.40.50.2300">
    <property type="match status" value="2"/>
</dbReference>
<sequence>MTTKPPHRPSILEIARKAGVSPATVSRAFNQPGLLRAETLARIESVAQRSGFRPNRVGRSLRAGRTRTIGLLLPTLSNPVFADCFEGAEEYARAAGYSVMMGITGYDPSVESASVQALIDHQIDGLILTVGNPARNATLRALDAAGMPHILAYNESGAHPFVSVDNKAAAHEMVARLAALGHRRIAFVSGPLPASDRARRRLQGARACAQALGLQPVEHVPMPAHTESSAPLLRAMLARADAPTALFCSNDLLAVSVIAQMAGLGVRVPDDLAVCGFDGIGIGALMVPPLSTVEQPSRQIGATACELLLARLRGDAPASVRLPHRIIDGGTAAALISPVPSTRKRSS</sequence>
<dbReference type="InterPro" id="IPR028082">
    <property type="entry name" value="Peripla_BP_I"/>
</dbReference>
<dbReference type="SUPFAM" id="SSF53822">
    <property type="entry name" value="Periplasmic binding protein-like I"/>
    <property type="match status" value="1"/>
</dbReference>
<dbReference type="Proteomes" id="UP000215633">
    <property type="component" value="Unassembled WGS sequence"/>
</dbReference>
<dbReference type="AlphaFoldDB" id="A0A261W8U1"/>
<dbReference type="GO" id="GO:0000976">
    <property type="term" value="F:transcription cis-regulatory region binding"/>
    <property type="evidence" value="ECO:0007669"/>
    <property type="project" value="TreeGrafter"/>
</dbReference>
<keyword evidence="6" id="KW-1185">Reference proteome</keyword>
<dbReference type="SUPFAM" id="SSF47413">
    <property type="entry name" value="lambda repressor-like DNA-binding domains"/>
    <property type="match status" value="1"/>
</dbReference>
<evidence type="ECO:0000313" key="5">
    <source>
        <dbReference type="EMBL" id="OZI82784.1"/>
    </source>
</evidence>
<dbReference type="CDD" id="cd01392">
    <property type="entry name" value="HTH_LacI"/>
    <property type="match status" value="1"/>
</dbReference>
<evidence type="ECO:0000256" key="3">
    <source>
        <dbReference type="ARBA" id="ARBA00023163"/>
    </source>
</evidence>
<keyword evidence="1" id="KW-0805">Transcription regulation</keyword>
<organism evidence="5 6">
    <name type="scientific">Bordetella genomosp. 2</name>
    <dbReference type="NCBI Taxonomy" id="1983456"/>
    <lineage>
        <taxon>Bacteria</taxon>
        <taxon>Pseudomonadati</taxon>
        <taxon>Pseudomonadota</taxon>
        <taxon>Betaproteobacteria</taxon>
        <taxon>Burkholderiales</taxon>
        <taxon>Alcaligenaceae</taxon>
        <taxon>Bordetella</taxon>
    </lineage>
</organism>
<dbReference type="PANTHER" id="PTHR30146:SF33">
    <property type="entry name" value="TRANSCRIPTIONAL REGULATOR"/>
    <property type="match status" value="1"/>
</dbReference>
<dbReference type="Gene3D" id="1.10.260.40">
    <property type="entry name" value="lambda repressor-like DNA-binding domains"/>
    <property type="match status" value="1"/>
</dbReference>
<dbReference type="EMBL" id="NEVT01000001">
    <property type="protein sequence ID" value="OZI82784.1"/>
    <property type="molecule type" value="Genomic_DNA"/>
</dbReference>
<evidence type="ECO:0000256" key="2">
    <source>
        <dbReference type="ARBA" id="ARBA00023125"/>
    </source>
</evidence>
<evidence type="ECO:0000256" key="1">
    <source>
        <dbReference type="ARBA" id="ARBA00023015"/>
    </source>
</evidence>
<gene>
    <name evidence="5" type="ORF">CAL24_00440</name>
</gene>
<dbReference type="RefSeq" id="WP_094805455.1">
    <property type="nucleotide sequence ID" value="NZ_NEVT01000001.1"/>
</dbReference>
<dbReference type="PANTHER" id="PTHR30146">
    <property type="entry name" value="LACI-RELATED TRANSCRIPTIONAL REPRESSOR"/>
    <property type="match status" value="1"/>
</dbReference>
<dbReference type="Pfam" id="PF13377">
    <property type="entry name" value="Peripla_BP_3"/>
    <property type="match status" value="1"/>
</dbReference>
<dbReference type="GO" id="GO:0003700">
    <property type="term" value="F:DNA-binding transcription factor activity"/>
    <property type="evidence" value="ECO:0007669"/>
    <property type="project" value="TreeGrafter"/>
</dbReference>
<comment type="caution">
    <text evidence="5">The sequence shown here is derived from an EMBL/GenBank/DDBJ whole genome shotgun (WGS) entry which is preliminary data.</text>
</comment>
<reference evidence="6" key="1">
    <citation type="submission" date="2017-05" db="EMBL/GenBank/DDBJ databases">
        <title>Complete and WGS of Bordetella genogroups.</title>
        <authorList>
            <person name="Spilker T."/>
            <person name="Lipuma J."/>
        </authorList>
    </citation>
    <scope>NUCLEOTIDE SEQUENCE [LARGE SCALE GENOMIC DNA]</scope>
    <source>
        <strain evidence="6">AU8256</strain>
    </source>
</reference>
<dbReference type="InterPro" id="IPR046335">
    <property type="entry name" value="LacI/GalR-like_sensor"/>
</dbReference>
<name>A0A261W8U1_9BORD</name>
<dbReference type="InterPro" id="IPR000843">
    <property type="entry name" value="HTH_LacI"/>
</dbReference>
<dbReference type="SMART" id="SM00354">
    <property type="entry name" value="HTH_LACI"/>
    <property type="match status" value="1"/>
</dbReference>
<accession>A0A261W8U1</accession>
<keyword evidence="3" id="KW-0804">Transcription</keyword>